<gene>
    <name evidence="1" type="ORF">Maq22A_c10105</name>
</gene>
<dbReference type="Proteomes" id="UP000061432">
    <property type="component" value="Chromosome"/>
</dbReference>
<proteinExistence type="predicted"/>
<dbReference type="KEGG" id="maqu:Maq22A_c10105"/>
<protein>
    <submittedName>
        <fullName evidence="1">Uncharacterized protein</fullName>
    </submittedName>
</protein>
<reference evidence="2" key="2">
    <citation type="submission" date="2015-01" db="EMBL/GenBank/DDBJ databases">
        <title>Complete genome sequence of Methylobacterium aquaticum strain 22A.</title>
        <authorList>
            <person name="Tani A."/>
            <person name="Ogura Y."/>
            <person name="Hayashi T."/>
        </authorList>
    </citation>
    <scope>NUCLEOTIDE SEQUENCE [LARGE SCALE GENOMIC DNA]</scope>
    <source>
        <strain evidence="2">MA-22A</strain>
    </source>
</reference>
<name>A0A0C6FA75_9HYPH</name>
<evidence type="ECO:0000313" key="1">
    <source>
        <dbReference type="EMBL" id="BAQ45303.1"/>
    </source>
</evidence>
<evidence type="ECO:0000313" key="2">
    <source>
        <dbReference type="Proteomes" id="UP000061432"/>
    </source>
</evidence>
<dbReference type="RefSeq" id="WP_060846651.1">
    <property type="nucleotide sequence ID" value="NZ_AP014704.1"/>
</dbReference>
<dbReference type="PATRIC" id="fig|270351.10.peg.1942"/>
<dbReference type="OrthoDB" id="8452716at2"/>
<dbReference type="EMBL" id="AP014704">
    <property type="protein sequence ID" value="BAQ45303.1"/>
    <property type="molecule type" value="Genomic_DNA"/>
</dbReference>
<dbReference type="AlphaFoldDB" id="A0A0C6FA75"/>
<reference evidence="1 2" key="1">
    <citation type="journal article" date="2015" name="Genome Announc.">
        <title>Complete Genome Sequence of Methylobacterium aquaticum Strain 22A, Isolated from Racomitrium japonicum Moss.</title>
        <authorList>
            <person name="Tani A."/>
            <person name="Ogura Y."/>
            <person name="Hayashi T."/>
            <person name="Kimbara K."/>
        </authorList>
    </citation>
    <scope>NUCLEOTIDE SEQUENCE [LARGE SCALE GENOMIC DNA]</scope>
    <source>
        <strain evidence="1 2">MA-22A</strain>
    </source>
</reference>
<organism evidence="1 2">
    <name type="scientific">Methylobacterium aquaticum</name>
    <dbReference type="NCBI Taxonomy" id="270351"/>
    <lineage>
        <taxon>Bacteria</taxon>
        <taxon>Pseudomonadati</taxon>
        <taxon>Pseudomonadota</taxon>
        <taxon>Alphaproteobacteria</taxon>
        <taxon>Hyphomicrobiales</taxon>
        <taxon>Methylobacteriaceae</taxon>
        <taxon>Methylobacterium</taxon>
    </lineage>
</organism>
<dbReference type="STRING" id="270351.Maq22A_c10105"/>
<accession>A0A0C6FA75</accession>
<sequence length="218" mass="23684">MSAFKPVSEDDFHAIIDAASASDAFRRRFAEFEPSTDGGDFQVHHGDLDIDGDFVAPAYCTLVVGNLTVSGFIDLANDYDRGFDEGGLFIVLGKVECRVWAGEGGKCAFVDGDLLARDLLLNAYEDSSLVVSGTLVTHFFYGVDIHAEVGVGAVMEYGCGYAMLEHPDEDPVQIEPRHDEDASMALLDVDDVDDVSADDLMDRIRAGEIVIRRAPGRQ</sequence>